<comment type="caution">
    <text evidence="2">The sequence shown here is derived from an EMBL/GenBank/DDBJ whole genome shotgun (WGS) entry which is preliminary data.</text>
</comment>
<evidence type="ECO:0000256" key="1">
    <source>
        <dbReference type="SAM" id="Phobius"/>
    </source>
</evidence>
<feature type="transmembrane region" description="Helical" evidence="1">
    <location>
        <begin position="329"/>
        <end position="346"/>
    </location>
</feature>
<accession>A0A2M7MEY8</accession>
<keyword evidence="1" id="KW-0472">Membrane</keyword>
<protein>
    <submittedName>
        <fullName evidence="2">Uncharacterized protein</fullName>
    </submittedName>
</protein>
<evidence type="ECO:0000313" key="3">
    <source>
        <dbReference type="Proteomes" id="UP000230064"/>
    </source>
</evidence>
<reference evidence="3" key="1">
    <citation type="submission" date="2017-09" db="EMBL/GenBank/DDBJ databases">
        <title>Depth-based differentiation of microbial function through sediment-hosted aquifers and enrichment of novel symbionts in the deep terrestrial subsurface.</title>
        <authorList>
            <person name="Probst A.J."/>
            <person name="Ladd B."/>
            <person name="Jarett J.K."/>
            <person name="Geller-Mcgrath D.E."/>
            <person name="Sieber C.M.K."/>
            <person name="Emerson J.B."/>
            <person name="Anantharaman K."/>
            <person name="Thomas B.C."/>
            <person name="Malmstrom R."/>
            <person name="Stieglmeier M."/>
            <person name="Klingl A."/>
            <person name="Woyke T."/>
            <person name="Ryan C.M."/>
            <person name="Banfield J.F."/>
        </authorList>
    </citation>
    <scope>NUCLEOTIDE SEQUENCE [LARGE SCALE GENOMIC DNA]</scope>
</reference>
<name>A0A2M7MEY8_9BACT</name>
<evidence type="ECO:0000313" key="2">
    <source>
        <dbReference type="EMBL" id="PIX88105.1"/>
    </source>
</evidence>
<sequence length="688" mass="80258">MRVFEFHFNPRLRQGFGGQAKLPDLIFDSFCYEPENIYERRVGSLYLVGLLKNVLPQNLHFLDRLAKLIKDQYYRSTLSTPEKALKESLRQGNEFLEGIAKKGDVSWLGNLSFAVFSLKNFELNFTKVGENKIILVRKGQIIDIDKKLRFQDIEPYPLKIFGNIVSGKLTENDLILVLTKEVFDFFQSQNLLNEIAKILSFDEKKFKSVIQTKEKEFLKISGICLAIFLQKEVGYQAKGWVGKREIISPSSYKEFSLKEAFTPYIKKLGAGLNPIVIVNYFKKLIKKPRWVAGGWRPQFKWVGVKWRPKIKLPQFAIPKFKFPKLNKNLISILALIFCLALGFFIANQEEKQQLKIYQATLDQIQKTVNEAETFLILKKTNPQVEEKANTLFRESWEEISPLVKVSSKLPKNFQAQIFSLEDAISKNLYQLNNLVEISEPELFFEFNPREFVPQKMIVFEKEIYFFSPYSRNLFKVSNESKGEIIEIDKKFNLAVAPDDSILLFSKPNQLSILKEGNFNQFFLETIEGSNYDELSSYKFSLYFLDKKSGEIIKYPYLENFKWDSPQLWLNSQTKKAIEAKSMAIDGSIWILTENNEIDRYLRGSYKETLKLEFWPYFKNPTKIWTSPDLSYLYLLEPAQNRVIVLTKDGKIVKQFKSEKFDNLLDFAVSKDGKTIWLLNGLKVYKVEF</sequence>
<keyword evidence="1" id="KW-0812">Transmembrane</keyword>
<dbReference type="AlphaFoldDB" id="A0A2M7MEY8"/>
<dbReference type="EMBL" id="PFJR01000044">
    <property type="protein sequence ID" value="PIX88105.1"/>
    <property type="molecule type" value="Genomic_DNA"/>
</dbReference>
<organism evidence="2 3">
    <name type="scientific">Candidatus Nealsonbacteria bacterium CG_4_10_14_3_um_filter_36_16</name>
    <dbReference type="NCBI Taxonomy" id="1974685"/>
    <lineage>
        <taxon>Bacteria</taxon>
        <taxon>Candidatus Nealsoniibacteriota</taxon>
    </lineage>
</organism>
<gene>
    <name evidence="2" type="ORF">COZ30_01850</name>
</gene>
<dbReference type="SUPFAM" id="SSF63825">
    <property type="entry name" value="YWTD domain"/>
    <property type="match status" value="1"/>
</dbReference>
<keyword evidence="1" id="KW-1133">Transmembrane helix</keyword>
<proteinExistence type="predicted"/>
<dbReference type="Proteomes" id="UP000230064">
    <property type="component" value="Unassembled WGS sequence"/>
</dbReference>